<reference evidence="1 2" key="1">
    <citation type="journal article" date="2019" name="Sci. Rep.">
        <title>Orb-weaving spider Araneus ventricosus genome elucidates the spidroin gene catalogue.</title>
        <authorList>
            <person name="Kono N."/>
            <person name="Nakamura H."/>
            <person name="Ohtoshi R."/>
            <person name="Moran D.A.P."/>
            <person name="Shinohara A."/>
            <person name="Yoshida Y."/>
            <person name="Fujiwara M."/>
            <person name="Mori M."/>
            <person name="Tomita M."/>
            <person name="Arakawa K."/>
        </authorList>
    </citation>
    <scope>NUCLEOTIDE SEQUENCE [LARGE SCALE GENOMIC DNA]</scope>
</reference>
<dbReference type="Proteomes" id="UP000499080">
    <property type="component" value="Unassembled WGS sequence"/>
</dbReference>
<proteinExistence type="predicted"/>
<name>A0A4Y2UTE4_ARAVE</name>
<evidence type="ECO:0000313" key="2">
    <source>
        <dbReference type="Proteomes" id="UP000499080"/>
    </source>
</evidence>
<accession>A0A4Y2UTE4</accession>
<comment type="caution">
    <text evidence="1">The sequence shown here is derived from an EMBL/GenBank/DDBJ whole genome shotgun (WGS) entry which is preliminary data.</text>
</comment>
<protein>
    <submittedName>
        <fullName evidence="1">Uncharacterized protein</fullName>
    </submittedName>
</protein>
<keyword evidence="2" id="KW-1185">Reference proteome</keyword>
<organism evidence="1 2">
    <name type="scientific">Araneus ventricosus</name>
    <name type="common">Orbweaver spider</name>
    <name type="synonym">Epeira ventricosa</name>
    <dbReference type="NCBI Taxonomy" id="182803"/>
    <lineage>
        <taxon>Eukaryota</taxon>
        <taxon>Metazoa</taxon>
        <taxon>Ecdysozoa</taxon>
        <taxon>Arthropoda</taxon>
        <taxon>Chelicerata</taxon>
        <taxon>Arachnida</taxon>
        <taxon>Araneae</taxon>
        <taxon>Araneomorphae</taxon>
        <taxon>Entelegynae</taxon>
        <taxon>Araneoidea</taxon>
        <taxon>Araneidae</taxon>
        <taxon>Araneus</taxon>
    </lineage>
</organism>
<evidence type="ECO:0000313" key="1">
    <source>
        <dbReference type="EMBL" id="GBO16053.1"/>
    </source>
</evidence>
<gene>
    <name evidence="1" type="ORF">AVEN_139487_1</name>
</gene>
<dbReference type="EMBL" id="BGPR01039986">
    <property type="protein sequence ID" value="GBO16053.1"/>
    <property type="molecule type" value="Genomic_DNA"/>
</dbReference>
<sequence length="115" mass="13239">MRRHHLELNGNQRMRIKQRNVLNQRCGGTKRSFQPHQRWIQRMRDATKRDGGTPTMEAPVMIIIRCGCKINDASTNDWRVLIECGGALQMECAVWRGINGVWRGINGVWRGINGV</sequence>
<dbReference type="AlphaFoldDB" id="A0A4Y2UTE4"/>